<dbReference type="GO" id="GO:0060090">
    <property type="term" value="F:molecular adaptor activity"/>
    <property type="evidence" value="ECO:0000318"/>
    <property type="project" value="GO_Central"/>
</dbReference>
<dbReference type="PANTHER" id="PTHR28005:SF1">
    <property type="entry name" value="AUTOPHAGY-RELATED PROTEIN 17"/>
    <property type="match status" value="1"/>
</dbReference>
<dbReference type="eggNOG" id="ENOG502RW78">
    <property type="taxonomic scope" value="Eukaryota"/>
</dbReference>
<evidence type="ECO:0000259" key="8">
    <source>
        <dbReference type="Pfam" id="PF04108"/>
    </source>
</evidence>
<dbReference type="GO" id="GO:0000045">
    <property type="term" value="P:autophagosome assembly"/>
    <property type="evidence" value="ECO:0000318"/>
    <property type="project" value="GO_Central"/>
</dbReference>
<dbReference type="InterPro" id="IPR007240">
    <property type="entry name" value="Atg17"/>
</dbReference>
<protein>
    <recommendedName>
        <fullName evidence="8">Autophagy protein ATG17-like domain-containing protein</fullName>
    </recommendedName>
</protein>
<dbReference type="GO" id="GO:0030295">
    <property type="term" value="F:protein kinase activator activity"/>
    <property type="evidence" value="ECO:0000318"/>
    <property type="project" value="GO_Central"/>
</dbReference>
<accession>F1A1C4</accession>
<dbReference type="InParanoid" id="F1A1C4"/>
<feature type="coiled-coil region" evidence="7">
    <location>
        <begin position="49"/>
        <end position="83"/>
    </location>
</feature>
<dbReference type="FunCoup" id="F1A1C4">
    <property type="interactions" value="11"/>
</dbReference>
<dbReference type="Proteomes" id="UP000001064">
    <property type="component" value="Unassembled WGS sequence"/>
</dbReference>
<dbReference type="GO" id="GO:0034045">
    <property type="term" value="C:phagophore assembly site membrane"/>
    <property type="evidence" value="ECO:0007669"/>
    <property type="project" value="UniProtKB-SubCell"/>
</dbReference>
<dbReference type="GeneID" id="10511386"/>
<keyword evidence="4" id="KW-0963">Cytoplasm</keyword>
<feature type="domain" description="Autophagy protein ATG17-like" evidence="8">
    <location>
        <begin position="32"/>
        <end position="405"/>
    </location>
</feature>
<dbReference type="PANTHER" id="PTHR28005">
    <property type="entry name" value="AUTOPHAGY-RELATED PROTEIN 17"/>
    <property type="match status" value="1"/>
</dbReference>
<evidence type="ECO:0000256" key="4">
    <source>
        <dbReference type="ARBA" id="ARBA00022490"/>
    </source>
</evidence>
<dbReference type="Pfam" id="PF04108">
    <property type="entry name" value="ATG17_like"/>
    <property type="match status" value="1"/>
</dbReference>
<comment type="subcellular location">
    <subcellularLocation>
        <location evidence="1">Cytoplasm</location>
    </subcellularLocation>
    <subcellularLocation>
        <location evidence="2">Preautophagosomal structure membrane</location>
        <topology evidence="2">Peripheral membrane protein</topology>
    </subcellularLocation>
</comment>
<dbReference type="GO" id="GO:0034727">
    <property type="term" value="P:piecemeal microautophagy of the nucleus"/>
    <property type="evidence" value="ECO:0000318"/>
    <property type="project" value="GO_Central"/>
</dbReference>
<dbReference type="STRING" id="5786.F1A1C4"/>
<dbReference type="OrthoDB" id="1937984at2759"/>
<comment type="similarity">
    <text evidence="3">Belongs to the ATG17 family.</text>
</comment>
<dbReference type="EMBL" id="GL871368">
    <property type="protein sequence ID" value="EGC30001.1"/>
    <property type="molecule type" value="Genomic_DNA"/>
</dbReference>
<evidence type="ECO:0000256" key="1">
    <source>
        <dbReference type="ARBA" id="ARBA00004496"/>
    </source>
</evidence>
<gene>
    <name evidence="9" type="ORF">DICPUDRAFT_99663</name>
</gene>
<dbReference type="GO" id="GO:0000407">
    <property type="term" value="C:phagophore assembly site"/>
    <property type="evidence" value="ECO:0000318"/>
    <property type="project" value="GO_Central"/>
</dbReference>
<dbReference type="GO" id="GO:0000425">
    <property type="term" value="P:pexophagy"/>
    <property type="evidence" value="ECO:0000318"/>
    <property type="project" value="GO_Central"/>
</dbReference>
<dbReference type="AlphaFoldDB" id="F1A1C4"/>
<dbReference type="KEGG" id="dpp:DICPUDRAFT_99663"/>
<evidence type="ECO:0000256" key="5">
    <source>
        <dbReference type="ARBA" id="ARBA00023006"/>
    </source>
</evidence>
<dbReference type="InterPro" id="IPR045326">
    <property type="entry name" value="ATG17-like_dom"/>
</dbReference>
<dbReference type="GO" id="GO:0000423">
    <property type="term" value="P:mitophagy"/>
    <property type="evidence" value="ECO:0000318"/>
    <property type="project" value="GO_Central"/>
</dbReference>
<proteinExistence type="inferred from homology"/>
<keyword evidence="5" id="KW-0072">Autophagy</keyword>
<dbReference type="VEuPathDB" id="AmoebaDB:DICPUDRAFT_99663"/>
<name>F1A1C4_DICPU</name>
<evidence type="ECO:0000256" key="6">
    <source>
        <dbReference type="ARBA" id="ARBA00023136"/>
    </source>
</evidence>
<evidence type="ECO:0000256" key="3">
    <source>
        <dbReference type="ARBA" id="ARBA00006259"/>
    </source>
</evidence>
<keyword evidence="10" id="KW-1185">Reference proteome</keyword>
<evidence type="ECO:0000256" key="2">
    <source>
        <dbReference type="ARBA" id="ARBA00004623"/>
    </source>
</evidence>
<dbReference type="GO" id="GO:1990316">
    <property type="term" value="C:Atg1/ULK1 kinase complex"/>
    <property type="evidence" value="ECO:0000318"/>
    <property type="project" value="GO_Central"/>
</dbReference>
<reference evidence="10" key="1">
    <citation type="journal article" date="2011" name="Genome Biol.">
        <title>Comparative genomics of the social amoebae Dictyostelium discoideum and Dictyostelium purpureum.</title>
        <authorList>
            <consortium name="US DOE Joint Genome Institute (JGI-PGF)"/>
            <person name="Sucgang R."/>
            <person name="Kuo A."/>
            <person name="Tian X."/>
            <person name="Salerno W."/>
            <person name="Parikh A."/>
            <person name="Feasley C.L."/>
            <person name="Dalin E."/>
            <person name="Tu H."/>
            <person name="Huang E."/>
            <person name="Barry K."/>
            <person name="Lindquist E."/>
            <person name="Shapiro H."/>
            <person name="Bruce D."/>
            <person name="Schmutz J."/>
            <person name="Salamov A."/>
            <person name="Fey P."/>
            <person name="Gaudet P."/>
            <person name="Anjard C."/>
            <person name="Babu M.M."/>
            <person name="Basu S."/>
            <person name="Bushmanova Y."/>
            <person name="van der Wel H."/>
            <person name="Katoh-Kurasawa M."/>
            <person name="Dinh C."/>
            <person name="Coutinho P.M."/>
            <person name="Saito T."/>
            <person name="Elias M."/>
            <person name="Schaap P."/>
            <person name="Kay R.R."/>
            <person name="Henrissat B."/>
            <person name="Eichinger L."/>
            <person name="Rivero F."/>
            <person name="Putnam N.H."/>
            <person name="West C.M."/>
            <person name="Loomis W.F."/>
            <person name="Chisholm R.L."/>
            <person name="Shaulsky G."/>
            <person name="Strassmann J.E."/>
            <person name="Queller D.C."/>
            <person name="Kuspa A."/>
            <person name="Grigoriev I.V."/>
        </authorList>
    </citation>
    <scope>NUCLEOTIDE SEQUENCE [LARGE SCALE GENOMIC DNA]</scope>
    <source>
        <strain evidence="10">QSDP1</strain>
    </source>
</reference>
<evidence type="ECO:0000313" key="10">
    <source>
        <dbReference type="Proteomes" id="UP000001064"/>
    </source>
</evidence>
<evidence type="ECO:0000313" key="9">
    <source>
        <dbReference type="EMBL" id="EGC30001.1"/>
    </source>
</evidence>
<dbReference type="OMA" id="QCDFITF"/>
<dbReference type="GO" id="GO:0005634">
    <property type="term" value="C:nucleus"/>
    <property type="evidence" value="ECO:0007669"/>
    <property type="project" value="EnsemblProtists"/>
</dbReference>
<dbReference type="RefSeq" id="XP_003293467.1">
    <property type="nucleotide sequence ID" value="XM_003293419.1"/>
</dbReference>
<feature type="coiled-coil region" evidence="7">
    <location>
        <begin position="159"/>
        <end position="197"/>
    </location>
</feature>
<evidence type="ECO:0000256" key="7">
    <source>
        <dbReference type="SAM" id="Coils"/>
    </source>
</evidence>
<sequence>MKNGNCQIINFDIYSNFPTLMDFSNKSLDLCKTYSNQADQLLKQSKQSLKKYNNSLSKLHLTIKETNKQINIIKESIKSFNEKNNTFLNECTTLINFKQQIFETIDFKLEILKKKVLDKGLVFKNKQQNDNNLNTLYDFIDTESLELIRNQFLQEVNGLNDLYERINQIQETLNNDNNDLEIQFLELQNEFNKEIQDNSNKNNNDHIISQHNLYTTINNTLINIASQCDFITFFKPPPPPQQQQQQQQQQDFNKDINNRKEQIQLYLANAAENLLLLSKNAKDFDEKFKRINHLYSLAFILYDKLSGTVSNDFGNSWETFEKLCSIFEQRYSAANYFLGELSSLNKWYELFDNSYDNLLEEVKRRQREFLRQKTIAEQFELELKEQFNLELQNRINFYDQYGKFLPVSLFSTISDPPIQFQIKQIEETDIFPQQQQQIEQKEKEKE</sequence>
<keyword evidence="7" id="KW-0175">Coiled coil</keyword>
<organism evidence="9 10">
    <name type="scientific">Dictyostelium purpureum</name>
    <name type="common">Slime mold</name>
    <dbReference type="NCBI Taxonomy" id="5786"/>
    <lineage>
        <taxon>Eukaryota</taxon>
        <taxon>Amoebozoa</taxon>
        <taxon>Evosea</taxon>
        <taxon>Eumycetozoa</taxon>
        <taxon>Dictyostelia</taxon>
        <taxon>Dictyosteliales</taxon>
        <taxon>Dictyosteliaceae</taxon>
        <taxon>Dictyostelium</taxon>
    </lineage>
</organism>
<keyword evidence="6" id="KW-0472">Membrane</keyword>